<comment type="caution">
    <text evidence="2">The sequence shown here is derived from an EMBL/GenBank/DDBJ whole genome shotgun (WGS) entry which is preliminary data.</text>
</comment>
<feature type="transmembrane region" description="Helical" evidence="1">
    <location>
        <begin position="216"/>
        <end position="238"/>
    </location>
</feature>
<dbReference type="PANTHER" id="PTHR14788">
    <property type="entry name" value="TRANSMEMBRANE PROTEIN 156"/>
    <property type="match status" value="1"/>
</dbReference>
<sequence>MTKTALLKLLLAIVITFILILPDYFKTPKGNVGNVLELSCLEVCLQPNLTYPLSSNFSLMTFLQPVKETQTRMAIFLNHSSFQNFIRICQDITNEFKMCSLCLACEFKGNIELISQEQTSKVFIMQGSMEVMANDSHSPCQHFNFTVAPTADHLEGYNVTCNIKTHTTRSPIMEEDPAKENSINQTCRIMKYPHNCIHISLHLEMDVKNFFCSMKITWYVLVILVFIFLLILTIHKILEGHRQMQKWQSHKYKPSSVLLRGSDSEKLQTLNVRVISAETTQRLPLTQVKEVLSPIPEIEVSSTVHQHDQYTRISF</sequence>
<keyword evidence="3" id="KW-1185">Reference proteome</keyword>
<dbReference type="PANTHER" id="PTHR14788:SF5">
    <property type="entry name" value="TRANSMEMBRANE PROTEIN 156"/>
    <property type="match status" value="1"/>
</dbReference>
<organism evidence="2 3">
    <name type="scientific">Rousettus aegyptiacus</name>
    <name type="common">Egyptian fruit bat</name>
    <name type="synonym">Pteropus aegyptiacus</name>
    <dbReference type="NCBI Taxonomy" id="9407"/>
    <lineage>
        <taxon>Eukaryota</taxon>
        <taxon>Metazoa</taxon>
        <taxon>Chordata</taxon>
        <taxon>Craniata</taxon>
        <taxon>Vertebrata</taxon>
        <taxon>Euteleostomi</taxon>
        <taxon>Mammalia</taxon>
        <taxon>Eutheria</taxon>
        <taxon>Laurasiatheria</taxon>
        <taxon>Chiroptera</taxon>
        <taxon>Yinpterochiroptera</taxon>
        <taxon>Pteropodoidea</taxon>
        <taxon>Pteropodidae</taxon>
        <taxon>Rousettinae</taxon>
        <taxon>Rousettus</taxon>
    </lineage>
</organism>
<evidence type="ECO:0000313" key="2">
    <source>
        <dbReference type="EMBL" id="KAF6432601.1"/>
    </source>
</evidence>
<name>A0A7J8EBB7_ROUAE</name>
<keyword evidence="1" id="KW-1133">Transmembrane helix</keyword>
<protein>
    <submittedName>
        <fullName evidence="2">Transmembrane protein 156</fullName>
    </submittedName>
</protein>
<evidence type="ECO:0000256" key="1">
    <source>
        <dbReference type="SAM" id="Phobius"/>
    </source>
</evidence>
<evidence type="ECO:0000313" key="3">
    <source>
        <dbReference type="Proteomes" id="UP000593571"/>
    </source>
</evidence>
<dbReference type="Proteomes" id="UP000593571">
    <property type="component" value="Unassembled WGS sequence"/>
</dbReference>
<dbReference type="InterPro" id="IPR029374">
    <property type="entry name" value="TMEM156"/>
</dbReference>
<gene>
    <name evidence="2" type="ORF">HJG63_019399</name>
</gene>
<accession>A0A7J8EBB7</accession>
<dbReference type="EMBL" id="JACASE010000010">
    <property type="protein sequence ID" value="KAF6432601.1"/>
    <property type="molecule type" value="Genomic_DNA"/>
</dbReference>
<dbReference type="Pfam" id="PF15106">
    <property type="entry name" value="TMEM156"/>
    <property type="match status" value="1"/>
</dbReference>
<reference evidence="2 3" key="1">
    <citation type="journal article" date="2020" name="Nature">
        <title>Six reference-quality genomes reveal evolution of bat adaptations.</title>
        <authorList>
            <person name="Jebb D."/>
            <person name="Huang Z."/>
            <person name="Pippel M."/>
            <person name="Hughes G.M."/>
            <person name="Lavrichenko K."/>
            <person name="Devanna P."/>
            <person name="Winkler S."/>
            <person name="Jermiin L.S."/>
            <person name="Skirmuntt E.C."/>
            <person name="Katzourakis A."/>
            <person name="Burkitt-Gray L."/>
            <person name="Ray D.A."/>
            <person name="Sullivan K.A.M."/>
            <person name="Roscito J.G."/>
            <person name="Kirilenko B.M."/>
            <person name="Davalos L.M."/>
            <person name="Corthals A.P."/>
            <person name="Power M.L."/>
            <person name="Jones G."/>
            <person name="Ransome R.D."/>
            <person name="Dechmann D.K.N."/>
            <person name="Locatelli A.G."/>
            <person name="Puechmaille S.J."/>
            <person name="Fedrigo O."/>
            <person name="Jarvis E.D."/>
            <person name="Hiller M."/>
            <person name="Vernes S.C."/>
            <person name="Myers E.W."/>
            <person name="Teeling E.C."/>
        </authorList>
    </citation>
    <scope>NUCLEOTIDE SEQUENCE [LARGE SCALE GENOMIC DNA]</scope>
    <source>
        <strain evidence="2">MRouAeg1</strain>
        <tissue evidence="2">Muscle</tissue>
    </source>
</reference>
<feature type="transmembrane region" description="Helical" evidence="1">
    <location>
        <begin position="7"/>
        <end position="25"/>
    </location>
</feature>
<keyword evidence="1 2" id="KW-0812">Transmembrane</keyword>
<proteinExistence type="predicted"/>
<dbReference type="AlphaFoldDB" id="A0A7J8EBB7"/>
<keyword evidence="1" id="KW-0472">Membrane</keyword>